<geneLocation type="plasmid" evidence="1 2">
    <name>pAS9A-2</name>
</geneLocation>
<dbReference type="InterPro" id="IPR036388">
    <property type="entry name" value="WH-like_DNA-bd_sf"/>
</dbReference>
<keyword evidence="2" id="KW-1185">Reference proteome</keyword>
<protein>
    <submittedName>
        <fullName evidence="1">Uncharacterized protein</fullName>
    </submittedName>
</protein>
<dbReference type="InterPro" id="IPR013324">
    <property type="entry name" value="RNA_pol_sigma_r3/r4-like"/>
</dbReference>
<dbReference type="KEGG" id="asd:AS9A_P20071"/>
<accession>F6ESJ4</accession>
<dbReference type="EMBL" id="CP002788">
    <property type="protein sequence ID" value="AEF43115.1"/>
    <property type="molecule type" value="Genomic_DNA"/>
</dbReference>
<reference evidence="1 2" key="1">
    <citation type="journal article" date="2011" name="J. Bacteriol.">
        <title>Complete genome sequence of Amycolicicoccus subflavus DQS3-9A1T, an actinomycete isolated from crude oil-polluted soil.</title>
        <authorList>
            <person name="Cai M."/>
            <person name="Chen W.M."/>
            <person name="Nie Y."/>
            <person name="Chi C.Q."/>
            <person name="Wang Y.N."/>
            <person name="Tang Y.Q."/>
            <person name="Li G.Y."/>
            <person name="Wu X.L."/>
        </authorList>
    </citation>
    <scope>NUCLEOTIDE SEQUENCE [LARGE SCALE GENOMIC DNA]</scope>
    <source>
        <strain evidence="2">DSM 45089 / DQS3-9A1</strain>
        <plasmid evidence="1 2">pAS9A-2</plasmid>
    </source>
</reference>
<organism evidence="1 2">
    <name type="scientific">Hoyosella subflava (strain DSM 45089 / JCM 17490 / NBRC 109087 / DQS3-9A1)</name>
    <name type="common">Amycolicicoccus subflavus</name>
    <dbReference type="NCBI Taxonomy" id="443218"/>
    <lineage>
        <taxon>Bacteria</taxon>
        <taxon>Bacillati</taxon>
        <taxon>Actinomycetota</taxon>
        <taxon>Actinomycetes</taxon>
        <taxon>Mycobacteriales</taxon>
        <taxon>Hoyosellaceae</taxon>
        <taxon>Hoyosella</taxon>
    </lineage>
</organism>
<evidence type="ECO:0000313" key="1">
    <source>
        <dbReference type="EMBL" id="AEF43115.1"/>
    </source>
</evidence>
<gene>
    <name evidence="1" type="ordered locus">AS9A_P20071</name>
</gene>
<dbReference type="AlphaFoldDB" id="F6ESJ4"/>
<proteinExistence type="predicted"/>
<dbReference type="RefSeq" id="WP_013798122.1">
    <property type="nucleotide sequence ID" value="NC_015561.1"/>
</dbReference>
<sequence>MERLIDDRGRLTVAGQRLAAELYDPAVGTIKTWLAEGIAGEMASFGMLPSAVVEAAQSNYDVRNDIALDVFVSALPSFMRYLDSGKYSESGPATVQTFFIGACRNILAAVVERRHKSLPFEYSRADMLEWVKEITHLEGADYRWIHKLLQLAPHDLSSVLMLVVREGISFNEAAQRLGKKPATMRSHLHRYRGKLAYLHFSGKIDIPETTELGQWARLQAAKGGTA</sequence>
<dbReference type="HOGENOM" id="CLU_1222688_0_0_11"/>
<name>F6ESJ4_HOYSD</name>
<dbReference type="Gene3D" id="1.10.10.10">
    <property type="entry name" value="Winged helix-like DNA-binding domain superfamily/Winged helix DNA-binding domain"/>
    <property type="match status" value="1"/>
</dbReference>
<keyword evidence="1" id="KW-0614">Plasmid</keyword>
<dbReference type="Proteomes" id="UP000009235">
    <property type="component" value="Plasmid pAS9A-2"/>
</dbReference>
<dbReference type="OrthoDB" id="3215396at2"/>
<evidence type="ECO:0000313" key="2">
    <source>
        <dbReference type="Proteomes" id="UP000009235"/>
    </source>
</evidence>
<dbReference type="SUPFAM" id="SSF88659">
    <property type="entry name" value="Sigma3 and sigma4 domains of RNA polymerase sigma factors"/>
    <property type="match status" value="1"/>
</dbReference>